<protein>
    <submittedName>
        <fullName evidence="2">Uncharacterized protein</fullName>
    </submittedName>
</protein>
<comment type="caution">
    <text evidence="2">The sequence shown here is derived from an EMBL/GenBank/DDBJ whole genome shotgun (WGS) entry which is preliminary data.</text>
</comment>
<gene>
    <name evidence="2" type="ORF">GCM10012278_81210</name>
</gene>
<feature type="compositionally biased region" description="Basic and acidic residues" evidence="1">
    <location>
        <begin position="43"/>
        <end position="52"/>
    </location>
</feature>
<evidence type="ECO:0000313" key="2">
    <source>
        <dbReference type="EMBL" id="GGP16624.1"/>
    </source>
</evidence>
<feature type="region of interest" description="Disordered" evidence="1">
    <location>
        <begin position="29"/>
        <end position="137"/>
    </location>
</feature>
<dbReference type="AlphaFoldDB" id="A0A918ADN1"/>
<reference evidence="2" key="2">
    <citation type="submission" date="2020-09" db="EMBL/GenBank/DDBJ databases">
        <authorList>
            <person name="Sun Q."/>
            <person name="Zhou Y."/>
        </authorList>
    </citation>
    <scope>NUCLEOTIDE SEQUENCE</scope>
    <source>
        <strain evidence="2">CGMCC 4.7430</strain>
    </source>
</reference>
<evidence type="ECO:0000313" key="3">
    <source>
        <dbReference type="Proteomes" id="UP000660745"/>
    </source>
</evidence>
<name>A0A918ADN1_9ACTN</name>
<dbReference type="EMBL" id="BMNK01000021">
    <property type="protein sequence ID" value="GGP16624.1"/>
    <property type="molecule type" value="Genomic_DNA"/>
</dbReference>
<dbReference type="Proteomes" id="UP000660745">
    <property type="component" value="Unassembled WGS sequence"/>
</dbReference>
<proteinExistence type="predicted"/>
<sequence>MIAWKRPVPGWRAVRQHRDHPAGPLFIHHQLQPLTDGIGHHGPHPDQDDSHNSEPVSPPQRPEAHPGHHQAKHHQSAVGGDVHLRGRSAHHFDGPPIQVGGGAADDPYRVRVPQPAGGQQADNGRSDAEESYGDEQS</sequence>
<organism evidence="2 3">
    <name type="scientific">Nonomuraea glycinis</name>
    <dbReference type="NCBI Taxonomy" id="2047744"/>
    <lineage>
        <taxon>Bacteria</taxon>
        <taxon>Bacillati</taxon>
        <taxon>Actinomycetota</taxon>
        <taxon>Actinomycetes</taxon>
        <taxon>Streptosporangiales</taxon>
        <taxon>Streptosporangiaceae</taxon>
        <taxon>Nonomuraea</taxon>
    </lineage>
</organism>
<reference evidence="2" key="1">
    <citation type="journal article" date="2014" name="Int. J. Syst. Evol. Microbiol.">
        <title>Complete genome sequence of Corynebacterium casei LMG S-19264T (=DSM 44701T), isolated from a smear-ripened cheese.</title>
        <authorList>
            <consortium name="US DOE Joint Genome Institute (JGI-PGF)"/>
            <person name="Walter F."/>
            <person name="Albersmeier A."/>
            <person name="Kalinowski J."/>
            <person name="Ruckert C."/>
        </authorList>
    </citation>
    <scope>NUCLEOTIDE SEQUENCE</scope>
    <source>
        <strain evidence="2">CGMCC 4.7430</strain>
    </source>
</reference>
<dbReference type="RefSeq" id="WP_229699448.1">
    <property type="nucleotide sequence ID" value="NZ_BMNK01000021.1"/>
</dbReference>
<evidence type="ECO:0000256" key="1">
    <source>
        <dbReference type="SAM" id="MobiDB-lite"/>
    </source>
</evidence>
<accession>A0A918ADN1</accession>
<keyword evidence="3" id="KW-1185">Reference proteome</keyword>